<keyword evidence="3" id="KW-0862">Zinc</keyword>
<dbReference type="OrthoDB" id="128536at2759"/>
<evidence type="ECO:0000256" key="5">
    <source>
        <dbReference type="SAM" id="MobiDB-lite"/>
    </source>
</evidence>
<dbReference type="GO" id="GO:0008033">
    <property type="term" value="P:tRNA processing"/>
    <property type="evidence" value="ECO:0007669"/>
    <property type="project" value="UniProtKB-KW"/>
</dbReference>
<dbReference type="Gene3D" id="6.20.50.20">
    <property type="match status" value="1"/>
</dbReference>
<name>A0A9W4I700_PENOL</name>
<comment type="caution">
    <text evidence="6">The sequence shown here is derived from an EMBL/GenBank/DDBJ whole genome shotgun (WGS) entry which is preliminary data.</text>
</comment>
<feature type="compositionally biased region" description="Basic and acidic residues" evidence="5">
    <location>
        <begin position="1"/>
        <end position="16"/>
    </location>
</feature>
<keyword evidence="2" id="KW-0479">Metal-binding</keyword>
<feature type="compositionally biased region" description="Low complexity" evidence="5">
    <location>
        <begin position="38"/>
        <end position="51"/>
    </location>
</feature>
<keyword evidence="1" id="KW-0819">tRNA processing</keyword>
<feature type="compositionally biased region" description="Polar residues" evidence="5">
    <location>
        <begin position="57"/>
        <end position="69"/>
    </location>
</feature>
<dbReference type="Pfam" id="PF04032">
    <property type="entry name" value="Rpr2"/>
    <property type="match status" value="1"/>
</dbReference>
<organism evidence="6 7">
    <name type="scientific">Penicillium olsonii</name>
    <dbReference type="NCBI Taxonomy" id="99116"/>
    <lineage>
        <taxon>Eukaryota</taxon>
        <taxon>Fungi</taxon>
        <taxon>Dikarya</taxon>
        <taxon>Ascomycota</taxon>
        <taxon>Pezizomycotina</taxon>
        <taxon>Eurotiomycetes</taxon>
        <taxon>Eurotiomycetidae</taxon>
        <taxon>Eurotiales</taxon>
        <taxon>Aspergillaceae</taxon>
        <taxon>Penicillium</taxon>
    </lineage>
</organism>
<dbReference type="GO" id="GO:0046872">
    <property type="term" value="F:metal ion binding"/>
    <property type="evidence" value="ECO:0007669"/>
    <property type="project" value="UniProtKB-KW"/>
</dbReference>
<evidence type="ECO:0000256" key="4">
    <source>
        <dbReference type="ARBA" id="ARBA00038402"/>
    </source>
</evidence>
<feature type="region of interest" description="Disordered" evidence="5">
    <location>
        <begin position="1"/>
        <end position="24"/>
    </location>
</feature>
<evidence type="ECO:0000313" key="6">
    <source>
        <dbReference type="EMBL" id="CAG8229163.1"/>
    </source>
</evidence>
<comment type="similarity">
    <text evidence="4">Belongs to the eukaryotic/archaeal RNase P protein component 4 family.</text>
</comment>
<protein>
    <recommendedName>
        <fullName evidence="8">RNAse P Rpr2/Rpp21 subunit domain-containing protein</fullName>
    </recommendedName>
</protein>
<evidence type="ECO:0000313" key="7">
    <source>
        <dbReference type="Proteomes" id="UP001153618"/>
    </source>
</evidence>
<proteinExistence type="inferred from homology"/>
<dbReference type="GO" id="GO:0005655">
    <property type="term" value="C:nucleolar ribonuclease P complex"/>
    <property type="evidence" value="ECO:0007669"/>
    <property type="project" value="TreeGrafter"/>
</dbReference>
<keyword evidence="7" id="KW-1185">Reference proteome</keyword>
<gene>
    <name evidence="6" type="ORF">POLS_LOCUS8286</name>
</gene>
<sequence>MPKPKGDKKPGKKDGKNTQSHIRARIDYLHQAAVYLQAKSSAQQSQNQSQAFDAPHQQPSQGQRPNTAVKNEPEDQQRMLLLPNSQKKHEESLDNISRTCVSHLRDVAMKTQIRLPVTLKRSLCKRCATLLTPGVTCSHEIRNESRGGKKPWADVLIVRCLPCGAEKRFPQTEKRSKKLKQRRKEGTTLPLDDSSFPLASGG</sequence>
<feature type="region of interest" description="Disordered" evidence="5">
    <location>
        <begin position="38"/>
        <end position="73"/>
    </location>
</feature>
<dbReference type="Proteomes" id="UP001153618">
    <property type="component" value="Unassembled WGS sequence"/>
</dbReference>
<evidence type="ECO:0000256" key="2">
    <source>
        <dbReference type="ARBA" id="ARBA00022723"/>
    </source>
</evidence>
<dbReference type="InterPro" id="IPR007175">
    <property type="entry name" value="Rpr2/Snm1/Rpp21"/>
</dbReference>
<reference evidence="6" key="1">
    <citation type="submission" date="2021-07" db="EMBL/GenBank/DDBJ databases">
        <authorList>
            <person name="Branca A.L. A."/>
        </authorList>
    </citation>
    <scope>NUCLEOTIDE SEQUENCE</scope>
</reference>
<feature type="region of interest" description="Disordered" evidence="5">
    <location>
        <begin position="169"/>
        <end position="202"/>
    </location>
</feature>
<dbReference type="EMBL" id="CAJVOS010000060">
    <property type="protein sequence ID" value="CAG8229163.1"/>
    <property type="molecule type" value="Genomic_DNA"/>
</dbReference>
<dbReference type="PANTHER" id="PTHR14742">
    <property type="entry name" value="RIBONUCLEASE P SUBUNIT P21"/>
    <property type="match status" value="1"/>
</dbReference>
<dbReference type="PANTHER" id="PTHR14742:SF0">
    <property type="entry name" value="RIBONUCLEASE P PROTEIN SUBUNIT P21"/>
    <property type="match status" value="1"/>
</dbReference>
<evidence type="ECO:0000256" key="3">
    <source>
        <dbReference type="ARBA" id="ARBA00022833"/>
    </source>
</evidence>
<evidence type="ECO:0000256" key="1">
    <source>
        <dbReference type="ARBA" id="ARBA00022694"/>
    </source>
</evidence>
<evidence type="ECO:0008006" key="8">
    <source>
        <dbReference type="Google" id="ProtNLM"/>
    </source>
</evidence>
<dbReference type="AlphaFoldDB" id="A0A9W4I700"/>
<accession>A0A9W4I700</accession>